<dbReference type="InterPro" id="IPR036431">
    <property type="entry name" value="ARID_dom_sf"/>
</dbReference>
<gene>
    <name evidence="10" type="ORF">OFUS_LOCUS22068</name>
</gene>
<dbReference type="Gene3D" id="1.10.150.60">
    <property type="entry name" value="ARID DNA-binding domain"/>
    <property type="match status" value="1"/>
</dbReference>
<reference evidence="10" key="1">
    <citation type="submission" date="2022-03" db="EMBL/GenBank/DDBJ databases">
        <authorList>
            <person name="Martin C."/>
        </authorList>
    </citation>
    <scope>NUCLEOTIDE SEQUENCE</scope>
</reference>
<feature type="coiled-coil region" evidence="6">
    <location>
        <begin position="54"/>
        <end position="82"/>
    </location>
</feature>
<feature type="compositionally biased region" description="Basic and acidic residues" evidence="7">
    <location>
        <begin position="431"/>
        <end position="452"/>
    </location>
</feature>
<evidence type="ECO:0000259" key="8">
    <source>
        <dbReference type="PROSITE" id="PS51011"/>
    </source>
</evidence>
<dbReference type="GO" id="GO:0003677">
    <property type="term" value="F:DNA binding"/>
    <property type="evidence" value="ECO:0007669"/>
    <property type="project" value="UniProtKB-KW"/>
</dbReference>
<dbReference type="PROSITE" id="PS51011">
    <property type="entry name" value="ARID"/>
    <property type="match status" value="1"/>
</dbReference>
<dbReference type="InterPro" id="IPR045147">
    <property type="entry name" value="ARI3A/B/C"/>
</dbReference>
<name>A0A8S4PW78_OWEFU</name>
<evidence type="ECO:0000256" key="7">
    <source>
        <dbReference type="SAM" id="MobiDB-lite"/>
    </source>
</evidence>
<dbReference type="AlphaFoldDB" id="A0A8S4PW78"/>
<feature type="region of interest" description="Disordered" evidence="7">
    <location>
        <begin position="309"/>
        <end position="415"/>
    </location>
</feature>
<comment type="caution">
    <text evidence="10">The sequence shown here is derived from an EMBL/GenBank/DDBJ whole genome shotgun (WGS) entry which is preliminary data.</text>
</comment>
<feature type="region of interest" description="Disordered" evidence="7">
    <location>
        <begin position="429"/>
        <end position="494"/>
    </location>
</feature>
<dbReference type="OrthoDB" id="10044343at2759"/>
<evidence type="ECO:0000313" key="10">
    <source>
        <dbReference type="EMBL" id="CAH1797853.1"/>
    </source>
</evidence>
<feature type="domain" description="ARID" evidence="8">
    <location>
        <begin position="206"/>
        <end position="298"/>
    </location>
</feature>
<keyword evidence="2" id="KW-0805">Transcription regulation</keyword>
<dbReference type="SMART" id="SM01014">
    <property type="entry name" value="ARID"/>
    <property type="match status" value="1"/>
</dbReference>
<evidence type="ECO:0000256" key="5">
    <source>
        <dbReference type="ARBA" id="ARBA00023242"/>
    </source>
</evidence>
<evidence type="ECO:0000259" key="9">
    <source>
        <dbReference type="PROSITE" id="PS51486"/>
    </source>
</evidence>
<dbReference type="PROSITE" id="PS51486">
    <property type="entry name" value="REKLES"/>
    <property type="match status" value="1"/>
</dbReference>
<dbReference type="PANTHER" id="PTHR15348:SF0">
    <property type="entry name" value="PROTEIN DEAD RINGER"/>
    <property type="match status" value="1"/>
</dbReference>
<dbReference type="InterPro" id="IPR001606">
    <property type="entry name" value="ARID_dom"/>
</dbReference>
<keyword evidence="3" id="KW-0238">DNA-binding</keyword>
<evidence type="ECO:0000256" key="3">
    <source>
        <dbReference type="ARBA" id="ARBA00023125"/>
    </source>
</evidence>
<evidence type="ECO:0000256" key="4">
    <source>
        <dbReference type="ARBA" id="ARBA00023163"/>
    </source>
</evidence>
<comment type="subcellular location">
    <subcellularLocation>
        <location evidence="1">Nucleus</location>
    </subcellularLocation>
</comment>
<proteinExistence type="predicted"/>
<evidence type="ECO:0000313" key="11">
    <source>
        <dbReference type="Proteomes" id="UP000749559"/>
    </source>
</evidence>
<dbReference type="InterPro" id="IPR023334">
    <property type="entry name" value="REKLES_domain"/>
</dbReference>
<evidence type="ECO:0000256" key="1">
    <source>
        <dbReference type="ARBA" id="ARBA00004123"/>
    </source>
</evidence>
<dbReference type="EMBL" id="CAIIXF020000010">
    <property type="protein sequence ID" value="CAH1797853.1"/>
    <property type="molecule type" value="Genomic_DNA"/>
</dbReference>
<feature type="region of interest" description="Disordered" evidence="7">
    <location>
        <begin position="21"/>
        <end position="40"/>
    </location>
</feature>
<organism evidence="10 11">
    <name type="scientific">Owenia fusiformis</name>
    <name type="common">Polychaete worm</name>
    <dbReference type="NCBI Taxonomy" id="6347"/>
    <lineage>
        <taxon>Eukaryota</taxon>
        <taxon>Metazoa</taxon>
        <taxon>Spiralia</taxon>
        <taxon>Lophotrochozoa</taxon>
        <taxon>Annelida</taxon>
        <taxon>Polychaeta</taxon>
        <taxon>Sedentaria</taxon>
        <taxon>Canalipalpata</taxon>
        <taxon>Sabellida</taxon>
        <taxon>Oweniida</taxon>
        <taxon>Oweniidae</taxon>
        <taxon>Owenia</taxon>
    </lineage>
</organism>
<keyword evidence="11" id="KW-1185">Reference proteome</keyword>
<dbReference type="GO" id="GO:0005634">
    <property type="term" value="C:nucleus"/>
    <property type="evidence" value="ECO:0007669"/>
    <property type="project" value="UniProtKB-SubCell"/>
</dbReference>
<dbReference type="SUPFAM" id="SSF46774">
    <property type="entry name" value="ARID-like"/>
    <property type="match status" value="1"/>
</dbReference>
<keyword evidence="5" id="KW-0539">Nucleus</keyword>
<dbReference type="Pfam" id="PF01388">
    <property type="entry name" value="ARID"/>
    <property type="match status" value="1"/>
</dbReference>
<dbReference type="SMART" id="SM00501">
    <property type="entry name" value="BRIGHT"/>
    <property type="match status" value="1"/>
</dbReference>
<dbReference type="Proteomes" id="UP000749559">
    <property type="component" value="Unassembled WGS sequence"/>
</dbReference>
<evidence type="ECO:0000256" key="6">
    <source>
        <dbReference type="SAM" id="Coils"/>
    </source>
</evidence>
<keyword evidence="4" id="KW-0804">Transcription</keyword>
<accession>A0A8S4PW78</accession>
<protein>
    <submittedName>
        <fullName evidence="10">Uncharacterized protein</fullName>
    </submittedName>
</protein>
<dbReference type="GO" id="GO:0006357">
    <property type="term" value="P:regulation of transcription by RNA polymerase II"/>
    <property type="evidence" value="ECO:0007669"/>
    <property type="project" value="InterPro"/>
</dbReference>
<sequence>MALIARPTPGFEGFKPLVNEDLNGDSDMDSVSDVASEGGQEINKIDSAKIDPAHREILEKLKRQEREERAEIEEELRIQKEVLARHEEFRAREIRMAHDREREQDLRKHAALDLRDKIQSRPLSSTLMPHGINDLSMYKDRTVMDRPLDPFKSERSSLDMLTHHAAYLERAYPRPSPPPPEMMGEGPAHHWTFEEQFKQLYELSDDPKRREFLDDLFSFMQKRGTPVNRIPIMAKQTLDLYELFKLVVSKGGLVEVINKKLWREITKGLNLPSSITSAAFTLRTQYMKYLYPYECEKLKLSSPTELQSAIDGNRREGRRPSYGYDLSPGAPTLLSPSPHHINGLFNGHSRHTVGTPPMMPPMAHHHHPSLMNGLHHPSHPTPIHNRPRSTGSSDDNRSPSPPSTPSRLQQQQALHSLTERDAIAMEAASRAMEEATRKMEMASRVALERAAERATSTNSNEHTSSHKRPSPSCSPKSEDNRKSDPEIDEPSPKKMALAEDERLLSHVGMNNAHLKITSRSDGKSDFDNSLVISMEINGIMYQGVLFAQAPRRL</sequence>
<feature type="compositionally biased region" description="Basic and acidic residues" evidence="7">
    <location>
        <begin position="476"/>
        <end position="494"/>
    </location>
</feature>
<keyword evidence="6" id="KW-0175">Coiled coil</keyword>
<dbReference type="CDD" id="cd16881">
    <property type="entry name" value="ARID_Dri-like"/>
    <property type="match status" value="1"/>
</dbReference>
<dbReference type="FunFam" id="1.10.150.60:FF:000007">
    <property type="entry name" value="AT-rich interactive domain-containing protein 3C"/>
    <property type="match status" value="1"/>
</dbReference>
<evidence type="ECO:0000256" key="2">
    <source>
        <dbReference type="ARBA" id="ARBA00023015"/>
    </source>
</evidence>
<dbReference type="PANTHER" id="PTHR15348">
    <property type="entry name" value="AT-RICH INTERACTIVE DOMAIN-CONTAINING PROTEIN ARID DOMAIN- CONTAINING PROTEIN DEAD RINGER PROTEIN B-CELL REGULATOR OF IGH TRANSCRIPTION BRIGHT"/>
    <property type="match status" value="1"/>
</dbReference>
<feature type="domain" description="REKLES" evidence="9">
    <location>
        <begin position="445"/>
        <end position="552"/>
    </location>
</feature>